<reference evidence="1" key="1">
    <citation type="submission" date="2021-06" db="EMBL/GenBank/DDBJ databases">
        <authorList>
            <person name="Kallberg Y."/>
            <person name="Tangrot J."/>
            <person name="Rosling A."/>
        </authorList>
    </citation>
    <scope>NUCLEOTIDE SEQUENCE</scope>
    <source>
        <strain evidence="1">FL966</strain>
    </source>
</reference>
<gene>
    <name evidence="1" type="ORF">CPELLU_LOCUS9000</name>
</gene>
<accession>A0A9N9H3A3</accession>
<organism evidence="1 2">
    <name type="scientific">Cetraspora pellucida</name>
    <dbReference type="NCBI Taxonomy" id="1433469"/>
    <lineage>
        <taxon>Eukaryota</taxon>
        <taxon>Fungi</taxon>
        <taxon>Fungi incertae sedis</taxon>
        <taxon>Mucoromycota</taxon>
        <taxon>Glomeromycotina</taxon>
        <taxon>Glomeromycetes</taxon>
        <taxon>Diversisporales</taxon>
        <taxon>Gigasporaceae</taxon>
        <taxon>Cetraspora</taxon>
    </lineage>
</organism>
<evidence type="ECO:0000313" key="1">
    <source>
        <dbReference type="EMBL" id="CAG8644092.1"/>
    </source>
</evidence>
<protein>
    <submittedName>
        <fullName evidence="1">17869_t:CDS:1</fullName>
    </submittedName>
</protein>
<keyword evidence="2" id="KW-1185">Reference proteome</keyword>
<dbReference type="AlphaFoldDB" id="A0A9N9H3A3"/>
<sequence length="120" mass="13807">MLPSIFGITSEMKRSREVIEEIYSSSIEKIQATFAASDSRGNYQKTNGVTIEYIATRMNGERAFVKAIGYLDNNSEVIFKEIRLLRPYTEGITLRVRVIIYEIAAAYILFRHIMRMSEVT</sequence>
<dbReference type="Proteomes" id="UP000789759">
    <property type="component" value="Unassembled WGS sequence"/>
</dbReference>
<comment type="caution">
    <text evidence="1">The sequence shown here is derived from an EMBL/GenBank/DDBJ whole genome shotgun (WGS) entry which is preliminary data.</text>
</comment>
<name>A0A9N9H3A3_9GLOM</name>
<evidence type="ECO:0000313" key="2">
    <source>
        <dbReference type="Proteomes" id="UP000789759"/>
    </source>
</evidence>
<dbReference type="OrthoDB" id="2341175at2759"/>
<dbReference type="EMBL" id="CAJVQA010006643">
    <property type="protein sequence ID" value="CAG8644092.1"/>
    <property type="molecule type" value="Genomic_DNA"/>
</dbReference>
<proteinExistence type="predicted"/>